<feature type="compositionally biased region" description="Basic and acidic residues" evidence="9">
    <location>
        <begin position="334"/>
        <end position="352"/>
    </location>
</feature>
<name>A0AA36M4M4_CYLNA</name>
<keyword evidence="7" id="KW-0539">Nucleus</keyword>
<dbReference type="GO" id="GO:0000981">
    <property type="term" value="F:DNA-binding transcription factor activity, RNA polymerase II-specific"/>
    <property type="evidence" value="ECO:0007669"/>
    <property type="project" value="TreeGrafter"/>
</dbReference>
<dbReference type="EMBL" id="CATQJL010000223">
    <property type="protein sequence ID" value="CAJ0597666.1"/>
    <property type="molecule type" value="Genomic_DNA"/>
</dbReference>
<dbReference type="PROSITE" id="PS00344">
    <property type="entry name" value="GATA_ZN_FINGER_1"/>
    <property type="match status" value="1"/>
</dbReference>
<comment type="caution">
    <text evidence="11">The sequence shown here is derived from an EMBL/GenBank/DDBJ whole genome shotgun (WGS) entry which is preliminary data.</text>
</comment>
<evidence type="ECO:0000256" key="5">
    <source>
        <dbReference type="ARBA" id="ARBA00023015"/>
    </source>
</evidence>
<dbReference type="AlphaFoldDB" id="A0AA36M4M4"/>
<feature type="domain" description="GATA-type" evidence="10">
    <location>
        <begin position="43"/>
        <end position="96"/>
    </location>
</feature>
<evidence type="ECO:0000256" key="9">
    <source>
        <dbReference type="SAM" id="MobiDB-lite"/>
    </source>
</evidence>
<dbReference type="PANTHER" id="PTHR10071:SF281">
    <property type="entry name" value="BOX A-BINDING FACTOR-RELATED"/>
    <property type="match status" value="1"/>
</dbReference>
<evidence type="ECO:0000259" key="10">
    <source>
        <dbReference type="PROSITE" id="PS50114"/>
    </source>
</evidence>
<reference evidence="11" key="1">
    <citation type="submission" date="2023-07" db="EMBL/GenBank/DDBJ databases">
        <authorList>
            <consortium name="CYATHOMIX"/>
        </authorList>
    </citation>
    <scope>NUCLEOTIDE SEQUENCE</scope>
    <source>
        <strain evidence="11">N/A</strain>
    </source>
</reference>
<dbReference type="GO" id="GO:0000122">
    <property type="term" value="P:negative regulation of transcription by RNA polymerase II"/>
    <property type="evidence" value="ECO:0007669"/>
    <property type="project" value="TreeGrafter"/>
</dbReference>
<dbReference type="SMART" id="SM00401">
    <property type="entry name" value="ZnF_GATA"/>
    <property type="match status" value="1"/>
</dbReference>
<dbReference type="InterPro" id="IPR000679">
    <property type="entry name" value="Znf_GATA"/>
</dbReference>
<keyword evidence="4" id="KW-0862">Zinc</keyword>
<dbReference type="PROSITE" id="PS50114">
    <property type="entry name" value="GATA_ZN_FINGER_2"/>
    <property type="match status" value="1"/>
</dbReference>
<dbReference type="SUPFAM" id="SSF57716">
    <property type="entry name" value="Glucocorticoid receptor-like (DNA-binding domain)"/>
    <property type="match status" value="1"/>
</dbReference>
<dbReference type="Pfam" id="PF00320">
    <property type="entry name" value="GATA"/>
    <property type="match status" value="1"/>
</dbReference>
<dbReference type="CDD" id="cd00202">
    <property type="entry name" value="ZnF_GATA"/>
    <property type="match status" value="1"/>
</dbReference>
<feature type="region of interest" description="Disordered" evidence="9">
    <location>
        <begin position="114"/>
        <end position="144"/>
    </location>
</feature>
<dbReference type="Proteomes" id="UP001176961">
    <property type="component" value="Unassembled WGS sequence"/>
</dbReference>
<evidence type="ECO:0000313" key="12">
    <source>
        <dbReference type="Proteomes" id="UP001176961"/>
    </source>
</evidence>
<evidence type="ECO:0000256" key="8">
    <source>
        <dbReference type="PROSITE-ProRule" id="PRU00094"/>
    </source>
</evidence>
<keyword evidence="6" id="KW-0804">Transcription</keyword>
<proteinExistence type="predicted"/>
<accession>A0AA36M4M4</accession>
<feature type="compositionally biased region" description="Low complexity" evidence="9">
    <location>
        <begin position="135"/>
        <end position="144"/>
    </location>
</feature>
<keyword evidence="3 8" id="KW-0863">Zinc-finger</keyword>
<dbReference type="GO" id="GO:0045165">
    <property type="term" value="P:cell fate commitment"/>
    <property type="evidence" value="ECO:0007669"/>
    <property type="project" value="TreeGrafter"/>
</dbReference>
<keyword evidence="12" id="KW-1185">Reference proteome</keyword>
<evidence type="ECO:0000256" key="4">
    <source>
        <dbReference type="ARBA" id="ARBA00022833"/>
    </source>
</evidence>
<keyword evidence="5" id="KW-0805">Transcription regulation</keyword>
<evidence type="ECO:0000256" key="7">
    <source>
        <dbReference type="ARBA" id="ARBA00023242"/>
    </source>
</evidence>
<evidence type="ECO:0000256" key="2">
    <source>
        <dbReference type="ARBA" id="ARBA00022723"/>
    </source>
</evidence>
<evidence type="ECO:0000256" key="6">
    <source>
        <dbReference type="ARBA" id="ARBA00023163"/>
    </source>
</evidence>
<protein>
    <recommendedName>
        <fullName evidence="10">GATA-type domain-containing protein</fullName>
    </recommendedName>
</protein>
<dbReference type="PANTHER" id="PTHR10071">
    <property type="entry name" value="TRANSCRIPTION FACTOR GATA FAMILY MEMBER"/>
    <property type="match status" value="1"/>
</dbReference>
<feature type="region of interest" description="Disordered" evidence="9">
    <location>
        <begin position="333"/>
        <end position="352"/>
    </location>
</feature>
<dbReference type="GO" id="GO:0008270">
    <property type="term" value="F:zinc ion binding"/>
    <property type="evidence" value="ECO:0007669"/>
    <property type="project" value="UniProtKB-KW"/>
</dbReference>
<dbReference type="GO" id="GO:0005634">
    <property type="term" value="C:nucleus"/>
    <property type="evidence" value="ECO:0007669"/>
    <property type="project" value="UniProtKB-SubCell"/>
</dbReference>
<dbReference type="InterPro" id="IPR039355">
    <property type="entry name" value="Transcription_factor_GATA"/>
</dbReference>
<dbReference type="Gene3D" id="3.30.50.10">
    <property type="entry name" value="Erythroid Transcription Factor GATA-1, subunit A"/>
    <property type="match status" value="1"/>
</dbReference>
<dbReference type="InterPro" id="IPR013088">
    <property type="entry name" value="Znf_NHR/GATA"/>
</dbReference>
<keyword evidence="2" id="KW-0479">Metal-binding</keyword>
<evidence type="ECO:0000256" key="3">
    <source>
        <dbReference type="ARBA" id="ARBA00022771"/>
    </source>
</evidence>
<dbReference type="GO" id="GO:0000978">
    <property type="term" value="F:RNA polymerase II cis-regulatory region sequence-specific DNA binding"/>
    <property type="evidence" value="ECO:0007669"/>
    <property type="project" value="TreeGrafter"/>
</dbReference>
<comment type="subcellular location">
    <subcellularLocation>
        <location evidence="1">Nucleus</location>
    </subcellularLocation>
</comment>
<gene>
    <name evidence="11" type="ORF">CYNAS_LOCUS9649</name>
</gene>
<evidence type="ECO:0000256" key="1">
    <source>
        <dbReference type="ARBA" id="ARBA00004123"/>
    </source>
</evidence>
<dbReference type="PRINTS" id="PR00619">
    <property type="entry name" value="GATAZNFINGER"/>
</dbReference>
<evidence type="ECO:0000313" key="11">
    <source>
        <dbReference type="EMBL" id="CAJ0597666.1"/>
    </source>
</evidence>
<organism evidence="11 12">
    <name type="scientific">Cylicocyclus nassatus</name>
    <name type="common">Nematode worm</name>
    <dbReference type="NCBI Taxonomy" id="53992"/>
    <lineage>
        <taxon>Eukaryota</taxon>
        <taxon>Metazoa</taxon>
        <taxon>Ecdysozoa</taxon>
        <taxon>Nematoda</taxon>
        <taxon>Chromadorea</taxon>
        <taxon>Rhabditida</taxon>
        <taxon>Rhabditina</taxon>
        <taxon>Rhabditomorpha</taxon>
        <taxon>Strongyloidea</taxon>
        <taxon>Strongylidae</taxon>
        <taxon>Cylicocyclus</taxon>
    </lineage>
</organism>
<dbReference type="GO" id="GO:0045944">
    <property type="term" value="P:positive regulation of transcription by RNA polymerase II"/>
    <property type="evidence" value="ECO:0007669"/>
    <property type="project" value="TreeGrafter"/>
</dbReference>
<sequence length="352" mass="40307">MAPPHGRSYVAVSPPFLPPPITMASVPPLQQLQTIIPRPKPAAHENIECSNCGTKNTSAWRRSADGKSECNACNLFFRKNGRKRPPSMRRDTIARRYRLSRCDLCAIETQNAPQDGTVQLQKPRQRRNGKKNDTQSAQSCSSSDSSVSTQQYFLSHPEFQQPLPNFLATSDGYVHQNSVVMNYNEGTMFNLMNDDDQDGQPSKRSCFDGDNEKSVLPLVRGNSCVTQVFREQKETRMNRTAQKNPMGQSKQQENTLALMREEVFDEHEVTHNLREQQAEQLLHEESYQHYFHKRRLNEGNKLICEMMKKKMVGHYGDSVKGEPRNAKQNHYSNKLKEDTHENGHDELTFHSL</sequence>